<dbReference type="SUPFAM" id="SSF53901">
    <property type="entry name" value="Thiolase-like"/>
    <property type="match status" value="1"/>
</dbReference>
<dbReference type="InterPro" id="IPR020806">
    <property type="entry name" value="PKS_PP-bd"/>
</dbReference>
<dbReference type="SUPFAM" id="SSF53474">
    <property type="entry name" value="alpha/beta-Hydrolases"/>
    <property type="match status" value="1"/>
</dbReference>
<dbReference type="InterPro" id="IPR014030">
    <property type="entry name" value="Ketoacyl_synth_N"/>
</dbReference>
<evidence type="ECO:0000256" key="6">
    <source>
        <dbReference type="ARBA" id="ARBA00023315"/>
    </source>
</evidence>
<evidence type="ECO:0000259" key="8">
    <source>
        <dbReference type="PROSITE" id="PS50075"/>
    </source>
</evidence>
<dbReference type="Gene3D" id="3.30.70.3290">
    <property type="match status" value="1"/>
</dbReference>
<dbReference type="SUPFAM" id="SSF47336">
    <property type="entry name" value="ACP-like"/>
    <property type="match status" value="1"/>
</dbReference>
<evidence type="ECO:0000256" key="5">
    <source>
        <dbReference type="ARBA" id="ARBA00023268"/>
    </source>
</evidence>
<evidence type="ECO:0000256" key="7">
    <source>
        <dbReference type="SAM" id="MobiDB-lite"/>
    </source>
</evidence>
<dbReference type="PROSITE" id="PS50075">
    <property type="entry name" value="CARRIER"/>
    <property type="match status" value="1"/>
</dbReference>
<dbReference type="InterPro" id="IPR050091">
    <property type="entry name" value="PKS_NRPS_Biosynth_Enz"/>
</dbReference>
<dbReference type="Pfam" id="PF00975">
    <property type="entry name" value="Thioesterase"/>
    <property type="match status" value="1"/>
</dbReference>
<dbReference type="EMBL" id="CP095749">
    <property type="protein sequence ID" value="WEB39595.1"/>
    <property type="molecule type" value="Genomic_DNA"/>
</dbReference>
<dbReference type="Gene3D" id="3.40.47.10">
    <property type="match status" value="1"/>
</dbReference>
<dbReference type="SUPFAM" id="SSF55048">
    <property type="entry name" value="Probable ACP-binding domain of malonyl-CoA ACP transacylase"/>
    <property type="match status" value="1"/>
</dbReference>
<dbReference type="InterPro" id="IPR018201">
    <property type="entry name" value="Ketoacyl_synth_AS"/>
</dbReference>
<gene>
    <name evidence="10" type="ORF">MOV08_10140</name>
</gene>
<keyword evidence="1" id="KW-0596">Phosphopantetheine</keyword>
<keyword evidence="3" id="KW-0808">Transferase</keyword>
<dbReference type="InterPro" id="IPR009081">
    <property type="entry name" value="PP-bd_ACP"/>
</dbReference>
<dbReference type="InterPro" id="IPR036736">
    <property type="entry name" value="ACP-like_sf"/>
</dbReference>
<dbReference type="InterPro" id="IPR016036">
    <property type="entry name" value="Malonyl_transacylase_ACP-bd"/>
</dbReference>
<dbReference type="PROSITE" id="PS00606">
    <property type="entry name" value="KS3_1"/>
    <property type="match status" value="1"/>
</dbReference>
<dbReference type="InterPro" id="IPR020841">
    <property type="entry name" value="PKS_Beta-ketoAc_synthase_dom"/>
</dbReference>
<dbReference type="Gene3D" id="3.40.366.10">
    <property type="entry name" value="Malonyl-Coenzyme A Acyl Carrier Protein, domain 2"/>
    <property type="match status" value="1"/>
</dbReference>
<dbReference type="RefSeq" id="WP_275307145.1">
    <property type="nucleotide sequence ID" value="NZ_CP095749.1"/>
</dbReference>
<dbReference type="PANTHER" id="PTHR43775">
    <property type="entry name" value="FATTY ACID SYNTHASE"/>
    <property type="match status" value="1"/>
</dbReference>
<dbReference type="Pfam" id="PF02801">
    <property type="entry name" value="Ketoacyl-synt_C"/>
    <property type="match status" value="1"/>
</dbReference>
<dbReference type="SMART" id="SM00825">
    <property type="entry name" value="PKS_KS"/>
    <property type="match status" value="1"/>
</dbReference>
<dbReference type="SMART" id="SM00824">
    <property type="entry name" value="PKS_TE"/>
    <property type="match status" value="1"/>
</dbReference>
<feature type="compositionally biased region" description="Low complexity" evidence="7">
    <location>
        <begin position="1048"/>
        <end position="1058"/>
    </location>
</feature>
<evidence type="ECO:0000259" key="9">
    <source>
        <dbReference type="PROSITE" id="PS52004"/>
    </source>
</evidence>
<dbReference type="Pfam" id="PF00109">
    <property type="entry name" value="ketoacyl-synt"/>
    <property type="match status" value="1"/>
</dbReference>
<dbReference type="Proteomes" id="UP001218629">
    <property type="component" value="Chromosome"/>
</dbReference>
<evidence type="ECO:0000256" key="1">
    <source>
        <dbReference type="ARBA" id="ARBA00022450"/>
    </source>
</evidence>
<evidence type="ECO:0000256" key="4">
    <source>
        <dbReference type="ARBA" id="ARBA00023194"/>
    </source>
</evidence>
<dbReference type="Pfam" id="PF00550">
    <property type="entry name" value="PP-binding"/>
    <property type="match status" value="1"/>
</dbReference>
<dbReference type="InterPro" id="IPR001031">
    <property type="entry name" value="Thioesterase"/>
</dbReference>
<sequence>MPQDDDRVLRALRVALRENARLKQEKQQLVESWREPVAIVSMGCRFPGGVTTPEELWQLLAEGRDVIGPLPDDRGWDLAAWHRLTARDSASPPSLAGGGLRDVAGFDAAFFEVSPREAQAMDPQQRLLLEVTWETLERAGIDPTRLRSTNTGVFIGLMPTTYGGPVQLPDDGLPGEGYRQGGTTPSITSGRIAYALGLEGPAVSVDTACSSSLTAIHLACQALRTGDCDVALAGGATINSTPEMLVGLASLGVLAHDGRCKAFAASADGMGLSEGIGLVLLERLADARRNAHPVLAVIRGSALNQDGASNGLTAPNGPAQQRVIRATLRNAGLAPGDIDAVEAHGTGTTLGDPIEAQALIAAYGGEREGPLYLGSIKSNLGHTVAAAGVAGLLKMVLALRYDQLPRTLHAGEPSPHIDWDSGVLHLLRDPVPWPFAPGRVRRAAVSSFGLSGTNAHLILEQPPPEPEPARAVPPGPPLWLLSARSPAALRDQAARLAAHLATRPEAEPFAVARALATARTHFPHRATIVGHPGELRPALDALAQGHPHPRTSRGIAPRGIPGKVVFLFPGHGAQWPGMGCELYEAQPVFRQHLDACAEALTPYTGWRLLDVLRGRPGARPLDQVDVVQPALWAVMVALARLWESYGIVPDAVVGHSLGEITAAHVAGVLTLEDAALVVARRGQVLRPLAGSGALAVLELSEEQACELLARHFNEAGVAAVNGPRSTVVYGAPNTVAKLVRHCKEAGIRARRVPIDYAAHSPHIETVRRQFEESLTDIRPRTASVLFHPSTDGHPHPLPGSVLDARYWGDNLRNPVRFQGAVEALLSDGHTTYLEVSPHPTLVPTVEDIVEQWASGHSADAEAVTVTGTLRRGPMNAGLPAALARLHLRGHTIDWPRIFADDGTLPVPLPTYAFQHRRFWLSPAEYSGTPAMPEPRIERVTPSPTREEPELALQLAQLPAKEHPALLLTTVRTHIAAVLGHSSPDDIPPHTHLAELGFDSVSATQLRQRLSEISGLGLPATTVLDHPTAHMIATYLGERVTSGQGSVQAAPTAPTASSSRAREENTGTADAPTSLLTLLVRKALERAEPAAVDLLTRAGRLLPVSATPQPEGTTPLVQLAHGPTRPAFVCVPSLFAGANPFHYARLATAFRGSRDVHLLPAPGHRSGTQLPKTVSAFARTQARVLGKQAEQAVLLGHSSGGWAAHAIATELCRAKTPPAALVLLDTPSPQRVSSRHAAAVLQHLLDQPDTATLDDYELTVSGAHLGLFADWSPEPLPIPTLLIRATRPLPGTRAPFPSWEFATTVWEADADHFSLLHDRAPAIAIMIDDWLANLRPSRRS</sequence>
<dbReference type="PROSITE" id="PS52004">
    <property type="entry name" value="KS3_2"/>
    <property type="match status" value="1"/>
</dbReference>
<dbReference type="CDD" id="cd00833">
    <property type="entry name" value="PKS"/>
    <property type="match status" value="1"/>
</dbReference>
<dbReference type="InterPro" id="IPR020802">
    <property type="entry name" value="TesA-like"/>
</dbReference>
<dbReference type="InterPro" id="IPR016039">
    <property type="entry name" value="Thiolase-like"/>
</dbReference>
<accession>A0ABY8A3Q5</accession>
<feature type="domain" description="Ketosynthase family 3 (KS3)" evidence="9">
    <location>
        <begin position="34"/>
        <end position="461"/>
    </location>
</feature>
<dbReference type="InterPro" id="IPR014031">
    <property type="entry name" value="Ketoacyl_synth_C"/>
</dbReference>
<keyword evidence="4" id="KW-0045">Antibiotic biosynthesis</keyword>
<evidence type="ECO:0000313" key="10">
    <source>
        <dbReference type="EMBL" id="WEB39595.1"/>
    </source>
</evidence>
<dbReference type="SMART" id="SM01294">
    <property type="entry name" value="PKS_PP_betabranch"/>
    <property type="match status" value="1"/>
</dbReference>
<evidence type="ECO:0000313" key="11">
    <source>
        <dbReference type="Proteomes" id="UP001218629"/>
    </source>
</evidence>
<keyword evidence="2" id="KW-0597">Phosphoprotein</keyword>
<dbReference type="InterPro" id="IPR014043">
    <property type="entry name" value="Acyl_transferase_dom"/>
</dbReference>
<feature type="region of interest" description="Disordered" evidence="7">
    <location>
        <begin position="1042"/>
        <end position="1068"/>
    </location>
</feature>
<dbReference type="InterPro" id="IPR016035">
    <property type="entry name" value="Acyl_Trfase/lysoPLipase"/>
</dbReference>
<dbReference type="InterPro" id="IPR029058">
    <property type="entry name" value="AB_hydrolase_fold"/>
</dbReference>
<dbReference type="Gene3D" id="1.10.1200.10">
    <property type="entry name" value="ACP-like"/>
    <property type="match status" value="1"/>
</dbReference>
<dbReference type="SMART" id="SM00827">
    <property type="entry name" value="PKS_AT"/>
    <property type="match status" value="1"/>
</dbReference>
<dbReference type="InterPro" id="IPR006162">
    <property type="entry name" value="Ppantetheine_attach_site"/>
</dbReference>
<evidence type="ECO:0000256" key="2">
    <source>
        <dbReference type="ARBA" id="ARBA00022553"/>
    </source>
</evidence>
<keyword evidence="11" id="KW-1185">Reference proteome</keyword>
<keyword evidence="5" id="KW-0511">Multifunctional enzyme</keyword>
<protein>
    <submittedName>
        <fullName evidence="10">Acyltransferase domain-containing protein</fullName>
    </submittedName>
</protein>
<dbReference type="Gene3D" id="3.40.50.1820">
    <property type="entry name" value="alpha/beta hydrolase"/>
    <property type="match status" value="1"/>
</dbReference>
<proteinExistence type="predicted"/>
<dbReference type="Pfam" id="PF00698">
    <property type="entry name" value="Acyl_transf_1"/>
    <property type="match status" value="1"/>
</dbReference>
<keyword evidence="6 10" id="KW-0012">Acyltransferase</keyword>
<dbReference type="SUPFAM" id="SSF52151">
    <property type="entry name" value="FabD/lysophospholipase-like"/>
    <property type="match status" value="1"/>
</dbReference>
<dbReference type="InterPro" id="IPR001227">
    <property type="entry name" value="Ac_transferase_dom_sf"/>
</dbReference>
<dbReference type="GO" id="GO:0016746">
    <property type="term" value="F:acyltransferase activity"/>
    <property type="evidence" value="ECO:0007669"/>
    <property type="project" value="UniProtKB-KW"/>
</dbReference>
<feature type="domain" description="Carrier" evidence="8">
    <location>
        <begin position="964"/>
        <end position="1039"/>
    </location>
</feature>
<name>A0ABY8A3Q5_9ACTN</name>
<dbReference type="Pfam" id="PF16197">
    <property type="entry name" value="KAsynt_C_assoc"/>
    <property type="match status" value="1"/>
</dbReference>
<dbReference type="PANTHER" id="PTHR43775:SF51">
    <property type="entry name" value="INACTIVE PHENOLPHTHIOCEROL SYNTHESIS POLYKETIDE SYNTHASE TYPE I PKS1-RELATED"/>
    <property type="match status" value="1"/>
</dbReference>
<reference evidence="10 11" key="1">
    <citation type="submission" date="2022-03" db="EMBL/GenBank/DDBJ databases">
        <title>Streptomyces yunnanensis P86,complete genome.</title>
        <authorList>
            <person name="Chen S."/>
            <person name="Zhang Q."/>
        </authorList>
    </citation>
    <scope>NUCLEOTIDE SEQUENCE [LARGE SCALE GENOMIC DNA]</scope>
    <source>
        <strain evidence="10 11">P86</strain>
    </source>
</reference>
<dbReference type="SMART" id="SM00823">
    <property type="entry name" value="PKS_PP"/>
    <property type="match status" value="1"/>
</dbReference>
<organism evidence="10 11">
    <name type="scientific">Streptomyces yunnanensis</name>
    <dbReference type="NCBI Taxonomy" id="156453"/>
    <lineage>
        <taxon>Bacteria</taxon>
        <taxon>Bacillati</taxon>
        <taxon>Actinomycetota</taxon>
        <taxon>Actinomycetes</taxon>
        <taxon>Kitasatosporales</taxon>
        <taxon>Streptomycetaceae</taxon>
        <taxon>Streptomyces</taxon>
    </lineage>
</organism>
<dbReference type="InterPro" id="IPR032821">
    <property type="entry name" value="PKS_assoc"/>
</dbReference>
<evidence type="ECO:0000256" key="3">
    <source>
        <dbReference type="ARBA" id="ARBA00022679"/>
    </source>
</evidence>
<dbReference type="PROSITE" id="PS00012">
    <property type="entry name" value="PHOSPHOPANTETHEINE"/>
    <property type="match status" value="1"/>
</dbReference>